<evidence type="ECO:0008006" key="3">
    <source>
        <dbReference type="Google" id="ProtNLM"/>
    </source>
</evidence>
<evidence type="ECO:0000313" key="2">
    <source>
        <dbReference type="Proteomes" id="UP001157418"/>
    </source>
</evidence>
<gene>
    <name evidence="1" type="ORF">LVIROSA_LOCUS18809</name>
</gene>
<comment type="caution">
    <text evidence="1">The sequence shown here is derived from an EMBL/GenBank/DDBJ whole genome shotgun (WGS) entry which is preliminary data.</text>
</comment>
<sequence>MVAASPLDVAATVLLPETWCVARTAAGGRRTDLVRCCVVVSDRKSPARKRKGLITATCCRRSTTCYRRSAIVNHDLGWLWAFGTHILDHWSEDMTQARFHCMFGLNGLSP</sequence>
<organism evidence="1 2">
    <name type="scientific">Lactuca virosa</name>
    <dbReference type="NCBI Taxonomy" id="75947"/>
    <lineage>
        <taxon>Eukaryota</taxon>
        <taxon>Viridiplantae</taxon>
        <taxon>Streptophyta</taxon>
        <taxon>Embryophyta</taxon>
        <taxon>Tracheophyta</taxon>
        <taxon>Spermatophyta</taxon>
        <taxon>Magnoliopsida</taxon>
        <taxon>eudicotyledons</taxon>
        <taxon>Gunneridae</taxon>
        <taxon>Pentapetalae</taxon>
        <taxon>asterids</taxon>
        <taxon>campanulids</taxon>
        <taxon>Asterales</taxon>
        <taxon>Asteraceae</taxon>
        <taxon>Cichorioideae</taxon>
        <taxon>Cichorieae</taxon>
        <taxon>Lactucinae</taxon>
        <taxon>Lactuca</taxon>
    </lineage>
</organism>
<protein>
    <recommendedName>
        <fullName evidence="3">Secreted protein</fullName>
    </recommendedName>
</protein>
<dbReference type="Proteomes" id="UP001157418">
    <property type="component" value="Unassembled WGS sequence"/>
</dbReference>
<reference evidence="1 2" key="1">
    <citation type="submission" date="2022-01" db="EMBL/GenBank/DDBJ databases">
        <authorList>
            <person name="Xiong W."/>
            <person name="Schranz E."/>
        </authorList>
    </citation>
    <scope>NUCLEOTIDE SEQUENCE [LARGE SCALE GENOMIC DNA]</scope>
</reference>
<dbReference type="EMBL" id="CAKMRJ010003334">
    <property type="protein sequence ID" value="CAH1432137.1"/>
    <property type="molecule type" value="Genomic_DNA"/>
</dbReference>
<name>A0AAU9N255_9ASTR</name>
<keyword evidence="2" id="KW-1185">Reference proteome</keyword>
<evidence type="ECO:0000313" key="1">
    <source>
        <dbReference type="EMBL" id="CAH1432137.1"/>
    </source>
</evidence>
<accession>A0AAU9N255</accession>
<dbReference type="AlphaFoldDB" id="A0AAU9N255"/>
<proteinExistence type="predicted"/>